<keyword evidence="4" id="KW-0496">Mitochondrion</keyword>
<proteinExistence type="predicted"/>
<dbReference type="PANTHER" id="PTHR34038">
    <property type="entry name" value="ATP SYNTHASE MEMBRANE SUBUNIT DAPIT, MITOCHONDRIAL"/>
    <property type="match status" value="1"/>
</dbReference>
<dbReference type="STRING" id="75743.A0A401Q185"/>
<dbReference type="AlphaFoldDB" id="A0A401Q185"/>
<comment type="subcellular location">
    <subcellularLocation>
        <location evidence="1">Mitochondrion membrane</location>
        <topology evidence="1">Single-pass membrane protein</topology>
    </subcellularLocation>
</comment>
<evidence type="ECO:0000313" key="8">
    <source>
        <dbReference type="Proteomes" id="UP000288216"/>
    </source>
</evidence>
<reference evidence="7 8" key="1">
    <citation type="journal article" date="2018" name="Nat. Ecol. Evol.">
        <title>Shark genomes provide insights into elasmobranch evolution and the origin of vertebrates.</title>
        <authorList>
            <person name="Hara Y"/>
            <person name="Yamaguchi K"/>
            <person name="Onimaru K"/>
            <person name="Kadota M"/>
            <person name="Koyanagi M"/>
            <person name="Keeley SD"/>
            <person name="Tatsumi K"/>
            <person name="Tanaka K"/>
            <person name="Motone F"/>
            <person name="Kageyama Y"/>
            <person name="Nozu R"/>
            <person name="Adachi N"/>
            <person name="Nishimura O"/>
            <person name="Nakagawa R"/>
            <person name="Tanegashima C"/>
            <person name="Kiyatake I"/>
            <person name="Matsumoto R"/>
            <person name="Murakumo K"/>
            <person name="Nishida K"/>
            <person name="Terakita A"/>
            <person name="Kuratani S"/>
            <person name="Sato K"/>
            <person name="Hyodo S Kuraku.S."/>
        </authorList>
    </citation>
    <scope>NUCLEOTIDE SEQUENCE [LARGE SCALE GENOMIC DNA]</scope>
</reference>
<keyword evidence="3 6" id="KW-1133">Transmembrane helix</keyword>
<dbReference type="PANTHER" id="PTHR34038:SF1">
    <property type="entry name" value="ATP SYNTHASE MEMBRANE SUBUNIT K, MITOCHONDRIAL"/>
    <property type="match status" value="1"/>
</dbReference>
<dbReference type="PRINTS" id="PR01821">
    <property type="entry name" value="DAPIT"/>
</dbReference>
<dbReference type="EMBL" id="BFAA01018535">
    <property type="protein sequence ID" value="GCB79118.1"/>
    <property type="molecule type" value="Genomic_DNA"/>
</dbReference>
<organism evidence="7 8">
    <name type="scientific">Scyliorhinus torazame</name>
    <name type="common">Cloudy catshark</name>
    <name type="synonym">Catulus torazame</name>
    <dbReference type="NCBI Taxonomy" id="75743"/>
    <lineage>
        <taxon>Eukaryota</taxon>
        <taxon>Metazoa</taxon>
        <taxon>Chordata</taxon>
        <taxon>Craniata</taxon>
        <taxon>Vertebrata</taxon>
        <taxon>Chondrichthyes</taxon>
        <taxon>Elasmobranchii</taxon>
        <taxon>Galeomorphii</taxon>
        <taxon>Galeoidea</taxon>
        <taxon>Carcharhiniformes</taxon>
        <taxon>Scyliorhinidae</taxon>
        <taxon>Scyliorhinus</taxon>
    </lineage>
</organism>
<feature type="transmembrane region" description="Helical" evidence="6">
    <location>
        <begin position="30"/>
        <end position="47"/>
    </location>
</feature>
<evidence type="ECO:0000256" key="1">
    <source>
        <dbReference type="ARBA" id="ARBA00004304"/>
    </source>
</evidence>
<gene>
    <name evidence="7" type="ORF">scyTo_0021266</name>
</gene>
<comment type="caution">
    <text evidence="7">The sequence shown here is derived from an EMBL/GenBank/DDBJ whole genome shotgun (WGS) entry which is preliminary data.</text>
</comment>
<dbReference type="GO" id="GO:0031966">
    <property type="term" value="C:mitochondrial membrane"/>
    <property type="evidence" value="ECO:0007669"/>
    <property type="project" value="UniProtKB-SubCell"/>
</dbReference>
<accession>A0A401Q185</accession>
<evidence type="ECO:0000256" key="2">
    <source>
        <dbReference type="ARBA" id="ARBA00022692"/>
    </source>
</evidence>
<evidence type="ECO:0000256" key="4">
    <source>
        <dbReference type="ARBA" id="ARBA00023128"/>
    </source>
</evidence>
<name>A0A401Q185_SCYTO</name>
<dbReference type="OrthoDB" id="9435504at2759"/>
<evidence type="ECO:0000256" key="3">
    <source>
        <dbReference type="ARBA" id="ARBA00022989"/>
    </source>
</evidence>
<keyword evidence="5 6" id="KW-0472">Membrane</keyword>
<dbReference type="Proteomes" id="UP000288216">
    <property type="component" value="Unassembled WGS sequence"/>
</dbReference>
<keyword evidence="8" id="KW-1185">Reference proteome</keyword>
<keyword evidence="2 6" id="KW-0812">Transmembrane</keyword>
<protein>
    <recommendedName>
        <fullName evidence="9">Up-regulated during skeletal muscle growth protein 5</fullName>
    </recommendedName>
</protein>
<sequence length="69" mass="7806">MRMAGHDAGCQHQFTGFHKYFNAYTITGRRNYVIATYTGIAAIYLFFKLRSKEKAPAAITENKCCVVPL</sequence>
<evidence type="ECO:0000313" key="7">
    <source>
        <dbReference type="EMBL" id="GCB79118.1"/>
    </source>
</evidence>
<evidence type="ECO:0008006" key="9">
    <source>
        <dbReference type="Google" id="ProtNLM"/>
    </source>
</evidence>
<evidence type="ECO:0000256" key="5">
    <source>
        <dbReference type="ARBA" id="ARBA00023136"/>
    </source>
</evidence>
<dbReference type="OMA" id="RSNITFA"/>
<evidence type="ECO:0000256" key="6">
    <source>
        <dbReference type="SAM" id="Phobius"/>
    </source>
</evidence>
<dbReference type="Pfam" id="PF14960">
    <property type="entry name" value="ATP_synth_reg"/>
    <property type="match status" value="1"/>
</dbReference>
<dbReference type="InterPro" id="IPR009125">
    <property type="entry name" value="ATPMK"/>
</dbReference>